<name>A0A1S3W054_VIGRR</name>
<dbReference type="Pfam" id="PF14223">
    <property type="entry name" value="Retrotran_gag_2"/>
    <property type="match status" value="1"/>
</dbReference>
<protein>
    <submittedName>
        <fullName evidence="2">Uncharacterized protein LOC106780212</fullName>
    </submittedName>
</protein>
<gene>
    <name evidence="2" type="primary">LOC106780212</name>
</gene>
<dbReference type="GeneID" id="106780212"/>
<dbReference type="RefSeq" id="XP_014523961.1">
    <property type="nucleotide sequence ID" value="XM_014668475.1"/>
</dbReference>
<reference evidence="1" key="1">
    <citation type="journal article" date="2014" name="Nat. Commun.">
        <title>Genome sequence of mungbean and insights into evolution within Vigna species.</title>
        <authorList>
            <person name="Kang Y.J."/>
            <person name="Kim S.K."/>
            <person name="Kim M.Y."/>
            <person name="Lestari P."/>
            <person name="Kim K.H."/>
            <person name="Ha B.K."/>
            <person name="Jun T.H."/>
            <person name="Hwang W.J."/>
            <person name="Lee T."/>
            <person name="Lee J."/>
            <person name="Shim S."/>
            <person name="Yoon M.Y."/>
            <person name="Jang Y.E."/>
            <person name="Han K.S."/>
            <person name="Taeprayoon P."/>
            <person name="Yoon N."/>
            <person name="Somta P."/>
            <person name="Tanya P."/>
            <person name="Kim K.S."/>
            <person name="Gwag J.G."/>
            <person name="Moon J.K."/>
            <person name="Lee Y.H."/>
            <person name="Park B.S."/>
            <person name="Bombarely A."/>
            <person name="Doyle J.J."/>
            <person name="Jackson S.A."/>
            <person name="Schafleitner R."/>
            <person name="Srinives P."/>
            <person name="Varshney R.K."/>
            <person name="Lee S.H."/>
        </authorList>
    </citation>
    <scope>NUCLEOTIDE SEQUENCE [LARGE SCALE GENOMIC DNA]</scope>
    <source>
        <strain evidence="1">cv. VC1973A</strain>
    </source>
</reference>
<dbReference type="OrthoDB" id="1713025at2759"/>
<proteinExistence type="predicted"/>
<sequence>MCLMVIKYDIPKVYRGTVSEEITSVKDFFAEIEKRFVKSEKAEASALLQSLTSMRYQGNRNVREYIMEMSNIASKLKALKLELQEDLLEKWSLNELISYCVQEEERLKQERTESAHLTSTSND</sequence>
<organism evidence="1 2">
    <name type="scientific">Vigna radiata var. radiata</name>
    <name type="common">Mung bean</name>
    <name type="synonym">Phaseolus aureus</name>
    <dbReference type="NCBI Taxonomy" id="3916"/>
    <lineage>
        <taxon>Eukaryota</taxon>
        <taxon>Viridiplantae</taxon>
        <taxon>Streptophyta</taxon>
        <taxon>Embryophyta</taxon>
        <taxon>Tracheophyta</taxon>
        <taxon>Spermatophyta</taxon>
        <taxon>Magnoliopsida</taxon>
        <taxon>eudicotyledons</taxon>
        <taxon>Gunneridae</taxon>
        <taxon>Pentapetalae</taxon>
        <taxon>rosids</taxon>
        <taxon>fabids</taxon>
        <taxon>Fabales</taxon>
        <taxon>Fabaceae</taxon>
        <taxon>Papilionoideae</taxon>
        <taxon>50 kb inversion clade</taxon>
        <taxon>NPAAA clade</taxon>
        <taxon>indigoferoid/millettioid clade</taxon>
        <taxon>Phaseoleae</taxon>
        <taxon>Vigna</taxon>
    </lineage>
</organism>
<dbReference type="AlphaFoldDB" id="A0A1S3W054"/>
<accession>A0A1S3W054</accession>
<keyword evidence="1" id="KW-1185">Reference proteome</keyword>
<evidence type="ECO:0000313" key="2">
    <source>
        <dbReference type="RefSeq" id="XP_014523961.1"/>
    </source>
</evidence>
<evidence type="ECO:0000313" key="1">
    <source>
        <dbReference type="Proteomes" id="UP000087766"/>
    </source>
</evidence>
<reference evidence="2" key="2">
    <citation type="submission" date="2025-08" db="UniProtKB">
        <authorList>
            <consortium name="RefSeq"/>
        </authorList>
    </citation>
    <scope>IDENTIFICATION</scope>
    <source>
        <tissue evidence="2">Leaf</tissue>
    </source>
</reference>
<dbReference type="KEGG" id="vra:106780212"/>
<dbReference type="Proteomes" id="UP000087766">
    <property type="component" value="Chromosome 2"/>
</dbReference>